<evidence type="ECO:0000256" key="1">
    <source>
        <dbReference type="ARBA" id="ARBA00022729"/>
    </source>
</evidence>
<dbReference type="AlphaFoldDB" id="A0A5J5G9N1"/>
<protein>
    <submittedName>
        <fullName evidence="5">Peptidoglycan DD-metalloendopeptidase family protein</fullName>
    </submittedName>
</protein>
<evidence type="ECO:0000313" key="6">
    <source>
        <dbReference type="Proteomes" id="UP000367750"/>
    </source>
</evidence>
<feature type="transmembrane region" description="Helical" evidence="3">
    <location>
        <begin position="50"/>
        <end position="72"/>
    </location>
</feature>
<name>A0A5J5G9N1_9BACL</name>
<evidence type="ECO:0000259" key="4">
    <source>
        <dbReference type="Pfam" id="PF01551"/>
    </source>
</evidence>
<dbReference type="EMBL" id="VYKK01000012">
    <property type="protein sequence ID" value="KAA9004806.1"/>
    <property type="molecule type" value="Genomic_DNA"/>
</dbReference>
<dbReference type="PANTHER" id="PTHR21666:SF289">
    <property type="entry name" value="L-ALA--D-GLU ENDOPEPTIDASE"/>
    <property type="match status" value="1"/>
</dbReference>
<dbReference type="CDD" id="cd12797">
    <property type="entry name" value="M23_peptidase"/>
    <property type="match status" value="1"/>
</dbReference>
<evidence type="ECO:0000256" key="3">
    <source>
        <dbReference type="SAM" id="Phobius"/>
    </source>
</evidence>
<comment type="caution">
    <text evidence="5">The sequence shown here is derived from an EMBL/GenBank/DDBJ whole genome shotgun (WGS) entry which is preliminary data.</text>
</comment>
<keyword evidence="3" id="KW-0812">Transmembrane</keyword>
<dbReference type="PANTHER" id="PTHR21666">
    <property type="entry name" value="PEPTIDASE-RELATED"/>
    <property type="match status" value="1"/>
</dbReference>
<dbReference type="SUPFAM" id="SSF51261">
    <property type="entry name" value="Duplicated hybrid motif"/>
    <property type="match status" value="1"/>
</dbReference>
<reference evidence="5 6" key="1">
    <citation type="submission" date="2019-09" db="EMBL/GenBank/DDBJ databases">
        <title>Bacillus ochoae sp. nov., Paenibacillus whitsoniae sp. nov., Paenibacillus spiritus sp. nov. Isolated from the Mars Exploration Rover during spacecraft assembly.</title>
        <authorList>
            <person name="Seuylemezian A."/>
            <person name="Vaishampayan P."/>
        </authorList>
    </citation>
    <scope>NUCLEOTIDE SEQUENCE [LARGE SCALE GENOMIC DNA]</scope>
    <source>
        <strain evidence="5 6">MER_111</strain>
    </source>
</reference>
<accession>A0A5J5G9N1</accession>
<dbReference type="InterPro" id="IPR016047">
    <property type="entry name" value="M23ase_b-sheet_dom"/>
</dbReference>
<dbReference type="InterPro" id="IPR050570">
    <property type="entry name" value="Cell_wall_metabolism_enzyme"/>
</dbReference>
<keyword evidence="3" id="KW-0472">Membrane</keyword>
<dbReference type="InterPro" id="IPR011055">
    <property type="entry name" value="Dup_hybrid_motif"/>
</dbReference>
<dbReference type="Gene3D" id="2.70.70.10">
    <property type="entry name" value="Glucose Permease (Domain IIA)"/>
    <property type="match status" value="1"/>
</dbReference>
<feature type="coiled-coil region" evidence="2">
    <location>
        <begin position="78"/>
        <end position="126"/>
    </location>
</feature>
<feature type="domain" description="M23ase beta-sheet core" evidence="4">
    <location>
        <begin position="280"/>
        <end position="374"/>
    </location>
</feature>
<keyword evidence="2" id="KW-0175">Coiled coil</keyword>
<sequence length="383" mass="40758">MSGSGTEYITNTSRIRQKGAAMKSVPSSPITLLILGDADRPLRQFRISRSLAVILPAAAVLSISSLVTSMHYHAEAAMHRLESQAASLELENRLLTAQSAGKDQRLAALRAEVSDLSQECSRLRAGLERMDGLGERLGKITGAEESPGDTRPADFPATHEAPEGMAGQTPDTARQVIVRIGSFSARLPAVSAGFAAETGSYTAAYETEESRKLGEVRDDLEELRLLLDEVANRMAAAVAAGESALEQKNRTASAVWPTPSRIISSSFGTRTDPFNGTSAFHSGLDIAGNAGDPVFAALDGTVLQAEENPSRGRYLVLDHGNGLHTWYMHLSRVEVKAGAAVHRGEVIGRLGSTGRSTGPHLHFQVEKKNTPVNPLAYLDAAGP</sequence>
<keyword evidence="1" id="KW-0732">Signal</keyword>
<dbReference type="OrthoDB" id="9805799at2"/>
<dbReference type="Pfam" id="PF01551">
    <property type="entry name" value="Peptidase_M23"/>
    <property type="match status" value="1"/>
</dbReference>
<feature type="coiled-coil region" evidence="2">
    <location>
        <begin position="213"/>
        <end position="240"/>
    </location>
</feature>
<keyword evidence="6" id="KW-1185">Reference proteome</keyword>
<evidence type="ECO:0000313" key="5">
    <source>
        <dbReference type="EMBL" id="KAA9004806.1"/>
    </source>
</evidence>
<evidence type="ECO:0000256" key="2">
    <source>
        <dbReference type="SAM" id="Coils"/>
    </source>
</evidence>
<keyword evidence="3" id="KW-1133">Transmembrane helix</keyword>
<organism evidence="5 6">
    <name type="scientific">Paenibacillus spiritus</name>
    <dbReference type="NCBI Taxonomy" id="2496557"/>
    <lineage>
        <taxon>Bacteria</taxon>
        <taxon>Bacillati</taxon>
        <taxon>Bacillota</taxon>
        <taxon>Bacilli</taxon>
        <taxon>Bacillales</taxon>
        <taxon>Paenibacillaceae</taxon>
        <taxon>Paenibacillus</taxon>
    </lineage>
</organism>
<dbReference type="GO" id="GO:0004222">
    <property type="term" value="F:metalloendopeptidase activity"/>
    <property type="evidence" value="ECO:0007669"/>
    <property type="project" value="TreeGrafter"/>
</dbReference>
<gene>
    <name evidence="5" type="ORF">F4V43_09200</name>
</gene>
<proteinExistence type="predicted"/>
<dbReference type="Proteomes" id="UP000367750">
    <property type="component" value="Unassembled WGS sequence"/>
</dbReference>